<accession>A0A1G6PNN2</accession>
<sequence>MVAGKQPKILRWFVLWVVLTALGLLWLPISLLVMGTSHVGGYGQIPVANTARFEVEQGEEFGLRTGVDTLIDCEVRPEAGEARSFSIMDHRHSRRGGYDGVVQPAWFNGAATVTCEQEAVVDLPKVFTRDSVLRNISYVLMSAGAACLLFGVFRLWQRGRRIKRASPATF</sequence>
<keyword evidence="3" id="KW-1185">Reference proteome</keyword>
<protein>
    <submittedName>
        <fullName evidence="2">Uncharacterized protein</fullName>
    </submittedName>
</protein>
<dbReference type="EMBL" id="FMZZ01000004">
    <property type="protein sequence ID" value="SDC81591.1"/>
    <property type="molecule type" value="Genomic_DNA"/>
</dbReference>
<feature type="transmembrane region" description="Helical" evidence="1">
    <location>
        <begin position="12"/>
        <end position="34"/>
    </location>
</feature>
<evidence type="ECO:0000256" key="1">
    <source>
        <dbReference type="SAM" id="Phobius"/>
    </source>
</evidence>
<evidence type="ECO:0000313" key="3">
    <source>
        <dbReference type="Proteomes" id="UP000199501"/>
    </source>
</evidence>
<gene>
    <name evidence="2" type="ORF">SAMN05216174_104392</name>
</gene>
<dbReference type="AlphaFoldDB" id="A0A1G6PNN2"/>
<dbReference type="STRING" id="1271860.SAMN05216174_104392"/>
<proteinExistence type="predicted"/>
<reference evidence="3" key="1">
    <citation type="submission" date="2016-10" db="EMBL/GenBank/DDBJ databases">
        <authorList>
            <person name="Varghese N."/>
            <person name="Submissions S."/>
        </authorList>
    </citation>
    <scope>NUCLEOTIDE SEQUENCE [LARGE SCALE GENOMIC DNA]</scope>
    <source>
        <strain evidence="3">IBRC-M 10403</strain>
    </source>
</reference>
<evidence type="ECO:0000313" key="2">
    <source>
        <dbReference type="EMBL" id="SDC81591.1"/>
    </source>
</evidence>
<keyword evidence="1" id="KW-0472">Membrane</keyword>
<name>A0A1G6PNN2_9PSEU</name>
<keyword evidence="1" id="KW-0812">Transmembrane</keyword>
<organism evidence="2 3">
    <name type="scientific">Actinokineospora iranica</name>
    <dbReference type="NCBI Taxonomy" id="1271860"/>
    <lineage>
        <taxon>Bacteria</taxon>
        <taxon>Bacillati</taxon>
        <taxon>Actinomycetota</taxon>
        <taxon>Actinomycetes</taxon>
        <taxon>Pseudonocardiales</taxon>
        <taxon>Pseudonocardiaceae</taxon>
        <taxon>Actinokineospora</taxon>
    </lineage>
</organism>
<dbReference type="Proteomes" id="UP000199501">
    <property type="component" value="Unassembled WGS sequence"/>
</dbReference>
<feature type="transmembrane region" description="Helical" evidence="1">
    <location>
        <begin position="136"/>
        <end position="156"/>
    </location>
</feature>
<keyword evidence="1" id="KW-1133">Transmembrane helix</keyword>